<feature type="chain" id="PRO_5035261735" evidence="1">
    <location>
        <begin position="29"/>
        <end position="108"/>
    </location>
</feature>
<evidence type="ECO:0000313" key="2">
    <source>
        <dbReference type="EMBL" id="MBD2770716.1"/>
    </source>
</evidence>
<keyword evidence="3" id="KW-1185">Reference proteome</keyword>
<dbReference type="AlphaFoldDB" id="A0A8J7C5E5"/>
<dbReference type="Gene3D" id="1.10.1280.10">
    <property type="entry name" value="Di-copper center containing domain from catechol oxidase"/>
    <property type="match status" value="1"/>
</dbReference>
<dbReference type="RefSeq" id="WP_190825017.1">
    <property type="nucleotide sequence ID" value="NZ_CAWPPI010000009.1"/>
</dbReference>
<evidence type="ECO:0000256" key="1">
    <source>
        <dbReference type="SAM" id="SignalP"/>
    </source>
</evidence>
<accession>A0A8J7C5E5</accession>
<sequence length="108" mass="11813">MKKFRKIKTVLIASMVAALIVFGSPAMSYSVEWASHQIRKDSNSSNQANSVLVPINSKLLMSNNIPASGIKVRKNVVDLTPKQRKAFVDAVRTLKNTVPSGSKLNRAC</sequence>
<dbReference type="SUPFAM" id="SSF48056">
    <property type="entry name" value="Di-copper centre-containing domain"/>
    <property type="match status" value="1"/>
</dbReference>
<gene>
    <name evidence="2" type="ORF">ICL16_00900</name>
</gene>
<proteinExistence type="predicted"/>
<comment type="caution">
    <text evidence="2">The sequence shown here is derived from an EMBL/GenBank/DDBJ whole genome shotgun (WGS) entry which is preliminary data.</text>
</comment>
<dbReference type="EMBL" id="JACXAE010000009">
    <property type="protein sequence ID" value="MBD2770716.1"/>
    <property type="molecule type" value="Genomic_DNA"/>
</dbReference>
<organism evidence="2 3">
    <name type="scientific">Iningainema tapete BLCC-T55</name>
    <dbReference type="NCBI Taxonomy" id="2748662"/>
    <lineage>
        <taxon>Bacteria</taxon>
        <taxon>Bacillati</taxon>
        <taxon>Cyanobacteriota</taxon>
        <taxon>Cyanophyceae</taxon>
        <taxon>Nostocales</taxon>
        <taxon>Scytonemataceae</taxon>
        <taxon>Iningainema tapete</taxon>
    </lineage>
</organism>
<dbReference type="Proteomes" id="UP000629098">
    <property type="component" value="Unassembled WGS sequence"/>
</dbReference>
<protein>
    <submittedName>
        <fullName evidence="2">Uncharacterized protein</fullName>
    </submittedName>
</protein>
<feature type="signal peptide" evidence="1">
    <location>
        <begin position="1"/>
        <end position="28"/>
    </location>
</feature>
<reference evidence="2" key="1">
    <citation type="submission" date="2020-09" db="EMBL/GenBank/DDBJ databases">
        <title>Iningainema tapete sp. nov. (Scytonemataceae, Cyanobacteria) from greenhouses in central Florida (USA) produces two types of nodularin with biosynthetic potential for microcystin-LR and anabaenopeptins.</title>
        <authorList>
            <person name="Berthold D.E."/>
            <person name="Lefler F.W."/>
            <person name="Huang I.-S."/>
            <person name="Abdulla H."/>
            <person name="Zimba P.V."/>
            <person name="Laughinghouse H.D. IV."/>
        </authorList>
    </citation>
    <scope>NUCLEOTIDE SEQUENCE</scope>
    <source>
        <strain evidence="2">BLCCT55</strain>
    </source>
</reference>
<dbReference type="InterPro" id="IPR008922">
    <property type="entry name" value="Di-copper_centre_dom_sf"/>
</dbReference>
<keyword evidence="1" id="KW-0732">Signal</keyword>
<evidence type="ECO:0000313" key="3">
    <source>
        <dbReference type="Proteomes" id="UP000629098"/>
    </source>
</evidence>
<name>A0A8J7C5E5_9CYAN</name>